<dbReference type="Gene3D" id="3.40.50.2000">
    <property type="entry name" value="Glycogen Phosphorylase B"/>
    <property type="match status" value="2"/>
</dbReference>
<dbReference type="Pfam" id="PF00343">
    <property type="entry name" value="Phosphorylase"/>
    <property type="match status" value="1"/>
</dbReference>
<evidence type="ECO:0000313" key="13">
    <source>
        <dbReference type="Proteomes" id="UP000315711"/>
    </source>
</evidence>
<dbReference type="EMBL" id="VLKZ01000005">
    <property type="protein sequence ID" value="TWI56169.1"/>
    <property type="molecule type" value="Genomic_DNA"/>
</dbReference>
<organism evidence="12 13">
    <name type="scientific">Halalkalibacter nanhaiisediminis</name>
    <dbReference type="NCBI Taxonomy" id="688079"/>
    <lineage>
        <taxon>Bacteria</taxon>
        <taxon>Bacillati</taxon>
        <taxon>Bacillota</taxon>
        <taxon>Bacilli</taxon>
        <taxon>Bacillales</taxon>
        <taxon>Bacillaceae</taxon>
        <taxon>Halalkalibacter</taxon>
    </lineage>
</organism>
<dbReference type="PIRSF" id="PIRSF000460">
    <property type="entry name" value="Pprylas_GlgP"/>
    <property type="match status" value="1"/>
</dbReference>
<comment type="function">
    <text evidence="11">Allosteric enzyme that catalyzes the rate-limiting step in glycogen catabolism, the phosphorolytic cleavage of glycogen to produce glucose-1-phosphate, and plays a central role in maintaining cellular and organismal glucose homeostasis.</text>
</comment>
<evidence type="ECO:0000256" key="8">
    <source>
        <dbReference type="ARBA" id="ARBA00023277"/>
    </source>
</evidence>
<evidence type="ECO:0000256" key="1">
    <source>
        <dbReference type="ARBA" id="ARBA00001275"/>
    </source>
</evidence>
<evidence type="ECO:0000256" key="4">
    <source>
        <dbReference type="ARBA" id="ARBA00022533"/>
    </source>
</evidence>
<evidence type="ECO:0000256" key="7">
    <source>
        <dbReference type="ARBA" id="ARBA00022898"/>
    </source>
</evidence>
<keyword evidence="7 10" id="KW-0663">Pyridoxal phosphate</keyword>
<comment type="cofactor">
    <cofactor evidence="2 11">
        <name>pyridoxal 5'-phosphate</name>
        <dbReference type="ChEBI" id="CHEBI:597326"/>
    </cofactor>
</comment>
<evidence type="ECO:0000256" key="2">
    <source>
        <dbReference type="ARBA" id="ARBA00001933"/>
    </source>
</evidence>
<reference evidence="12 13" key="1">
    <citation type="journal article" date="2015" name="Stand. Genomic Sci.">
        <title>Genomic Encyclopedia of Bacterial and Archaeal Type Strains, Phase III: the genomes of soil and plant-associated and newly described type strains.</title>
        <authorList>
            <person name="Whitman W.B."/>
            <person name="Woyke T."/>
            <person name="Klenk H.P."/>
            <person name="Zhou Y."/>
            <person name="Lilburn T.G."/>
            <person name="Beck B.J."/>
            <person name="De Vos P."/>
            <person name="Vandamme P."/>
            <person name="Eisen J.A."/>
            <person name="Garrity G."/>
            <person name="Hugenholtz P."/>
            <person name="Kyrpides N.C."/>
        </authorList>
    </citation>
    <scope>NUCLEOTIDE SEQUENCE [LARGE SCALE GENOMIC DNA]</scope>
    <source>
        <strain evidence="12 13">CGMCC 1.10116</strain>
    </source>
</reference>
<keyword evidence="13" id="KW-1185">Reference proteome</keyword>
<dbReference type="InterPro" id="IPR000811">
    <property type="entry name" value="Glyco_trans_35"/>
</dbReference>
<keyword evidence="4" id="KW-0021">Allosteric enzyme</keyword>
<comment type="caution">
    <text evidence="12">The sequence shown here is derived from an EMBL/GenBank/DDBJ whole genome shotgun (WGS) entry which is preliminary data.</text>
</comment>
<dbReference type="NCBIfam" id="TIGR02093">
    <property type="entry name" value="P_ylase"/>
    <property type="match status" value="1"/>
</dbReference>
<accession>A0A562QHF5</accession>
<sequence length="778" mass="90713">MFQSICLMMRESIHTNWHKTQEVYRDSESKQVYYFSMEFLLGRMVETNLLNMGLLSLYSETLESLGFDPEEVFHEEHDAGLGNGGLGRLAACFLDSLASLQLPGHGMGIRYKYGLFQQKVVNGYQVELPDYWLKDEYMWETKRSDKTIEVRFGGTVETSNENGSLKFHHHDYERVLAIPYDVPIVGYQNETVNTLRLWSAESTSNHFHFHSSRGHDYYHYLDYKRSVEKISEFLYPDDSYYEGKILRLKQQYFLVSAGLQSILQRFKKQFKELKCLPNHIVVQINDTHPSLIVPELMRLLIDEEGLDWDEAWDITQRTVAYTNHTTLSEALEKWPEDMIQSLFPRLYLIIKEINERFCQMLWFDYPELRDKIPEMAILSYNQIHMAHLAMVGSFSINGVAKLHTDILKNRVMKPFYTVFPKRFNNKTNGITHRRWLLNCNPELATVLSDTIGPNWIKEPHRLASLLPFADDAGLQESIAKVKHENKKRLAHYIKKHYDITIDDKSIVDVHIKRLHGYKRQLLNLFHIIHLYQLCLEQPTIEMTPRTFIFGAKAAPGYLFAKHVIKLINTVAEKVNHHPHVRDKVKVIFLENYQVSLAERIIPAADVSEQISTASKEASGTGNMKLMMNGALTIGTLDGANVEISELVGPNNIFTFGLTSEEVFAYQQRGDYRARDYYNNDRRLKSVMDLLVNQHFTNDDVEFKDIFYSLLSNNDEYFVLKDFDSYVHAHKLIEQSYHNQHEWLQKSIINIAHSGTFSSDRTIQEYAKDIWEIEPKKQS</sequence>
<evidence type="ECO:0000256" key="6">
    <source>
        <dbReference type="ARBA" id="ARBA00022679"/>
    </source>
</evidence>
<dbReference type="PANTHER" id="PTHR11468">
    <property type="entry name" value="GLYCOGEN PHOSPHORYLASE"/>
    <property type="match status" value="1"/>
</dbReference>
<dbReference type="PROSITE" id="PS00102">
    <property type="entry name" value="PHOSPHORYLASE"/>
    <property type="match status" value="1"/>
</dbReference>
<dbReference type="GO" id="GO:0008184">
    <property type="term" value="F:glycogen phosphorylase activity"/>
    <property type="evidence" value="ECO:0007669"/>
    <property type="project" value="InterPro"/>
</dbReference>
<evidence type="ECO:0000256" key="5">
    <source>
        <dbReference type="ARBA" id="ARBA00022676"/>
    </source>
</evidence>
<protein>
    <recommendedName>
        <fullName evidence="11">Alpha-1,4 glucan phosphorylase</fullName>
        <ecNumber evidence="11">2.4.1.1</ecNumber>
    </recommendedName>
</protein>
<dbReference type="AlphaFoldDB" id="A0A562QHF5"/>
<name>A0A562QHF5_9BACI</name>
<evidence type="ECO:0000313" key="12">
    <source>
        <dbReference type="EMBL" id="TWI56169.1"/>
    </source>
</evidence>
<dbReference type="GO" id="GO:0005980">
    <property type="term" value="P:glycogen catabolic process"/>
    <property type="evidence" value="ECO:0007669"/>
    <property type="project" value="UniProtKB-ARBA"/>
</dbReference>
<keyword evidence="6 11" id="KW-0808">Transferase</keyword>
<dbReference type="PANTHER" id="PTHR11468:SF3">
    <property type="entry name" value="GLYCOGEN PHOSPHORYLASE, LIVER FORM"/>
    <property type="match status" value="1"/>
</dbReference>
<gene>
    <name evidence="12" type="ORF">IQ10_02060</name>
</gene>
<dbReference type="GO" id="GO:0005737">
    <property type="term" value="C:cytoplasm"/>
    <property type="evidence" value="ECO:0007669"/>
    <property type="project" value="TreeGrafter"/>
</dbReference>
<comment type="catalytic activity">
    <reaction evidence="1 11">
        <text>[(1-&gt;4)-alpha-D-glucosyl](n) + phosphate = [(1-&gt;4)-alpha-D-glucosyl](n-1) + alpha-D-glucose 1-phosphate</text>
        <dbReference type="Rhea" id="RHEA:41732"/>
        <dbReference type="Rhea" id="RHEA-COMP:9584"/>
        <dbReference type="Rhea" id="RHEA-COMP:9586"/>
        <dbReference type="ChEBI" id="CHEBI:15444"/>
        <dbReference type="ChEBI" id="CHEBI:43474"/>
        <dbReference type="ChEBI" id="CHEBI:58601"/>
        <dbReference type="EC" id="2.4.1.1"/>
    </reaction>
</comment>
<comment type="function">
    <text evidence="9">Phosphorylase is an important allosteric enzyme in carbohydrate metabolism. Enzymes from different sources differ in their regulatory mechanisms and in their natural substrates. However, all known phosphorylases share catalytic and structural properties.</text>
</comment>
<evidence type="ECO:0000256" key="11">
    <source>
        <dbReference type="RuleBase" id="RU000587"/>
    </source>
</evidence>
<keyword evidence="8 11" id="KW-0119">Carbohydrate metabolism</keyword>
<dbReference type="Proteomes" id="UP000315711">
    <property type="component" value="Unassembled WGS sequence"/>
</dbReference>
<evidence type="ECO:0000256" key="3">
    <source>
        <dbReference type="ARBA" id="ARBA00006047"/>
    </source>
</evidence>
<evidence type="ECO:0000256" key="9">
    <source>
        <dbReference type="ARBA" id="ARBA00025174"/>
    </source>
</evidence>
<dbReference type="InterPro" id="IPR035090">
    <property type="entry name" value="Pyridoxal_P_attach_site"/>
</dbReference>
<evidence type="ECO:0000256" key="10">
    <source>
        <dbReference type="PIRSR" id="PIRSR000460-1"/>
    </source>
</evidence>
<keyword evidence="5 11" id="KW-0328">Glycosyltransferase</keyword>
<proteinExistence type="inferred from homology"/>
<dbReference type="EC" id="2.4.1.1" evidence="11"/>
<comment type="similarity">
    <text evidence="3 11">Belongs to the glycogen phosphorylase family.</text>
</comment>
<dbReference type="FunFam" id="3.40.50.2000:FF:000003">
    <property type="entry name" value="Alpha-1,4 glucan phosphorylase"/>
    <property type="match status" value="1"/>
</dbReference>
<feature type="modified residue" description="N6-(pyridoxal phosphate)lysine" evidence="10">
    <location>
        <position position="624"/>
    </location>
</feature>
<dbReference type="CDD" id="cd04300">
    <property type="entry name" value="GT35_Glycogen_Phosphorylase"/>
    <property type="match status" value="1"/>
</dbReference>
<dbReference type="GO" id="GO:0030170">
    <property type="term" value="F:pyridoxal phosphate binding"/>
    <property type="evidence" value="ECO:0007669"/>
    <property type="project" value="InterPro"/>
</dbReference>
<dbReference type="InterPro" id="IPR011833">
    <property type="entry name" value="Glycg_phsphrylas"/>
</dbReference>
<dbReference type="SUPFAM" id="SSF53756">
    <property type="entry name" value="UDP-Glycosyltransferase/glycogen phosphorylase"/>
    <property type="match status" value="1"/>
</dbReference>
<dbReference type="FunFam" id="3.40.50.2000:FF:000807">
    <property type="entry name" value="Alpha-glucan phosphorylase 2, cytosolic"/>
    <property type="match status" value="1"/>
</dbReference>